<keyword evidence="2" id="KW-1185">Reference proteome</keyword>
<protein>
    <submittedName>
        <fullName evidence="1">Uncharacterized protein</fullName>
    </submittedName>
</protein>
<accession>A0AAP0IDW3</accession>
<evidence type="ECO:0000313" key="2">
    <source>
        <dbReference type="Proteomes" id="UP001420932"/>
    </source>
</evidence>
<sequence length="52" mass="6291">MLCNDVEQVVILRIFSYIIMQRKCSYYDVNLSLYTKLRHSIKYLPSLLQYSK</sequence>
<dbReference type="EMBL" id="JBBNAF010000009">
    <property type="protein sequence ID" value="KAK9113699.1"/>
    <property type="molecule type" value="Genomic_DNA"/>
</dbReference>
<reference evidence="1 2" key="1">
    <citation type="submission" date="2024-01" db="EMBL/GenBank/DDBJ databases">
        <title>Genome assemblies of Stephania.</title>
        <authorList>
            <person name="Yang L."/>
        </authorList>
    </citation>
    <scope>NUCLEOTIDE SEQUENCE [LARGE SCALE GENOMIC DNA]</scope>
    <source>
        <strain evidence="1">YNDBR</strain>
        <tissue evidence="1">Leaf</tissue>
    </source>
</reference>
<organism evidence="1 2">
    <name type="scientific">Stephania yunnanensis</name>
    <dbReference type="NCBI Taxonomy" id="152371"/>
    <lineage>
        <taxon>Eukaryota</taxon>
        <taxon>Viridiplantae</taxon>
        <taxon>Streptophyta</taxon>
        <taxon>Embryophyta</taxon>
        <taxon>Tracheophyta</taxon>
        <taxon>Spermatophyta</taxon>
        <taxon>Magnoliopsida</taxon>
        <taxon>Ranunculales</taxon>
        <taxon>Menispermaceae</taxon>
        <taxon>Menispermoideae</taxon>
        <taxon>Cissampelideae</taxon>
        <taxon>Stephania</taxon>
    </lineage>
</organism>
<gene>
    <name evidence="1" type="ORF">Syun_020496</name>
</gene>
<evidence type="ECO:0000313" key="1">
    <source>
        <dbReference type="EMBL" id="KAK9113699.1"/>
    </source>
</evidence>
<name>A0AAP0IDW3_9MAGN</name>
<dbReference type="Proteomes" id="UP001420932">
    <property type="component" value="Unassembled WGS sequence"/>
</dbReference>
<proteinExistence type="predicted"/>
<comment type="caution">
    <text evidence="1">The sequence shown here is derived from an EMBL/GenBank/DDBJ whole genome shotgun (WGS) entry which is preliminary data.</text>
</comment>
<dbReference type="AlphaFoldDB" id="A0AAP0IDW3"/>